<proteinExistence type="predicted"/>
<dbReference type="AlphaFoldDB" id="A0A9D2HTQ4"/>
<dbReference type="EMBL" id="DWZE01000093">
    <property type="protein sequence ID" value="HJA83968.1"/>
    <property type="molecule type" value="Genomic_DNA"/>
</dbReference>
<gene>
    <name evidence="1" type="ORF">H9785_08375</name>
</gene>
<evidence type="ECO:0000313" key="1">
    <source>
        <dbReference type="EMBL" id="HJA83968.1"/>
    </source>
</evidence>
<dbReference type="Pfam" id="PF13481">
    <property type="entry name" value="AAA_25"/>
    <property type="match status" value="1"/>
</dbReference>
<dbReference type="SUPFAM" id="SSF52540">
    <property type="entry name" value="P-loop containing nucleoside triphosphate hydrolases"/>
    <property type="match status" value="1"/>
</dbReference>
<protein>
    <submittedName>
        <fullName evidence="1">AAA family ATPase</fullName>
    </submittedName>
</protein>
<dbReference type="InterPro" id="IPR027417">
    <property type="entry name" value="P-loop_NTPase"/>
</dbReference>
<accession>A0A9D2HTQ4</accession>
<dbReference type="Proteomes" id="UP000823860">
    <property type="component" value="Unassembled WGS sequence"/>
</dbReference>
<reference evidence="1" key="1">
    <citation type="journal article" date="2021" name="PeerJ">
        <title>Extensive microbial diversity within the chicken gut microbiome revealed by metagenomics and culture.</title>
        <authorList>
            <person name="Gilroy R."/>
            <person name="Ravi A."/>
            <person name="Getino M."/>
            <person name="Pursley I."/>
            <person name="Horton D.L."/>
            <person name="Alikhan N.F."/>
            <person name="Baker D."/>
            <person name="Gharbi K."/>
            <person name="Hall N."/>
            <person name="Watson M."/>
            <person name="Adriaenssens E.M."/>
            <person name="Foster-Nyarko E."/>
            <person name="Jarju S."/>
            <person name="Secka A."/>
            <person name="Antonio M."/>
            <person name="Oren A."/>
            <person name="Chaudhuri R.R."/>
            <person name="La Ragione R."/>
            <person name="Hildebrand F."/>
            <person name="Pallen M.J."/>
        </authorList>
    </citation>
    <scope>NUCLEOTIDE SEQUENCE</scope>
    <source>
        <strain evidence="1">ChiHecec1B25-7008</strain>
    </source>
</reference>
<sequence length="362" mass="40971">MNTHGIIPVSEDIDRQVYEQILSFIRLRVTETYAYPPEIVQVDGITIATLGNFSASVGKPKSKKTFNCAAIVASALSGKNILHYKAHLPEGKHKVLYVDTEQSKCHCHKVLERILKLAGMPTDRETDRLVFFMLREYSPKQRRQIINHALASDPEIGFVVIDGIRDLMYDINSPSESVDLINDLMRWSSMHDLHIHTVLHLNKGDDNTRGHIGTELNNKAETILQVTKSQFDGNISEVKAMHIREREFQPFAFRINREALPELVEDYAFTQERKPTTEAITDAQHAQALEIAFGSGPIVGYGLLIKSLRQGYAEIGFKRGRNVCIELNKYLMGRGVIVKKDKAYVYLPEVLNNGDDSDHKEV</sequence>
<evidence type="ECO:0000313" key="2">
    <source>
        <dbReference type="Proteomes" id="UP000823860"/>
    </source>
</evidence>
<reference evidence="1" key="2">
    <citation type="submission" date="2021-04" db="EMBL/GenBank/DDBJ databases">
        <authorList>
            <person name="Gilroy R."/>
        </authorList>
    </citation>
    <scope>NUCLEOTIDE SEQUENCE</scope>
    <source>
        <strain evidence="1">ChiHecec1B25-7008</strain>
    </source>
</reference>
<comment type="caution">
    <text evidence="1">The sequence shown here is derived from an EMBL/GenBank/DDBJ whole genome shotgun (WGS) entry which is preliminary data.</text>
</comment>
<organism evidence="1 2">
    <name type="scientific">Candidatus Bacteroides intestinavium</name>
    <dbReference type="NCBI Taxonomy" id="2838469"/>
    <lineage>
        <taxon>Bacteria</taxon>
        <taxon>Pseudomonadati</taxon>
        <taxon>Bacteroidota</taxon>
        <taxon>Bacteroidia</taxon>
        <taxon>Bacteroidales</taxon>
        <taxon>Bacteroidaceae</taxon>
        <taxon>Bacteroides</taxon>
    </lineage>
</organism>
<dbReference type="Gene3D" id="3.40.50.300">
    <property type="entry name" value="P-loop containing nucleotide triphosphate hydrolases"/>
    <property type="match status" value="1"/>
</dbReference>
<name>A0A9D2HTQ4_9BACE</name>